<dbReference type="EMBL" id="CAWUFR010000188">
    <property type="protein sequence ID" value="CAK6971909.1"/>
    <property type="molecule type" value="Genomic_DNA"/>
</dbReference>
<name>A0AAV1PLW0_SCOSC</name>
<accession>A0AAV1PLW0</accession>
<sequence length="75" mass="8472">MKVTNEVSTGLFNRGGITILRGTIQLPHSKAVNQRVNTVSCDLFPSIISRPFGKIQLKQQQCFDYTVTTHYEESQ</sequence>
<proteinExistence type="predicted"/>
<protein>
    <submittedName>
        <fullName evidence="1">Uncharacterized protein</fullName>
    </submittedName>
</protein>
<dbReference type="Proteomes" id="UP001314229">
    <property type="component" value="Unassembled WGS sequence"/>
</dbReference>
<organism evidence="1 2">
    <name type="scientific">Scomber scombrus</name>
    <name type="common">Atlantic mackerel</name>
    <name type="synonym">Scomber vernalis</name>
    <dbReference type="NCBI Taxonomy" id="13677"/>
    <lineage>
        <taxon>Eukaryota</taxon>
        <taxon>Metazoa</taxon>
        <taxon>Chordata</taxon>
        <taxon>Craniata</taxon>
        <taxon>Vertebrata</taxon>
        <taxon>Euteleostomi</taxon>
        <taxon>Actinopterygii</taxon>
        <taxon>Neopterygii</taxon>
        <taxon>Teleostei</taxon>
        <taxon>Neoteleostei</taxon>
        <taxon>Acanthomorphata</taxon>
        <taxon>Pelagiaria</taxon>
        <taxon>Scombriformes</taxon>
        <taxon>Scombridae</taxon>
        <taxon>Scomber</taxon>
    </lineage>
</organism>
<keyword evidence="2" id="KW-1185">Reference proteome</keyword>
<reference evidence="1 2" key="1">
    <citation type="submission" date="2024-01" db="EMBL/GenBank/DDBJ databases">
        <authorList>
            <person name="Alioto T."/>
            <person name="Alioto T."/>
            <person name="Gomez Garrido J."/>
        </authorList>
    </citation>
    <scope>NUCLEOTIDE SEQUENCE [LARGE SCALE GENOMIC DNA]</scope>
</reference>
<dbReference type="AlphaFoldDB" id="A0AAV1PLW0"/>
<evidence type="ECO:0000313" key="2">
    <source>
        <dbReference type="Proteomes" id="UP001314229"/>
    </source>
</evidence>
<comment type="caution">
    <text evidence="1">The sequence shown here is derived from an EMBL/GenBank/DDBJ whole genome shotgun (WGS) entry which is preliminary data.</text>
</comment>
<gene>
    <name evidence="1" type="ORF">FSCOSCO3_A000719</name>
</gene>
<evidence type="ECO:0000313" key="1">
    <source>
        <dbReference type="EMBL" id="CAK6971909.1"/>
    </source>
</evidence>